<evidence type="ECO:0000256" key="8">
    <source>
        <dbReference type="ARBA" id="ARBA00023163"/>
    </source>
</evidence>
<keyword evidence="14" id="KW-0648">Protein biosynthesis</keyword>
<dbReference type="InterPro" id="IPR013763">
    <property type="entry name" value="Cyclin-like_dom"/>
</dbReference>
<evidence type="ECO:0000256" key="6">
    <source>
        <dbReference type="ARBA" id="ARBA00023015"/>
    </source>
</evidence>
<dbReference type="Pfam" id="PF08271">
    <property type="entry name" value="Zn_Ribbon_TF"/>
    <property type="match status" value="1"/>
</dbReference>
<dbReference type="InParanoid" id="C5KBT1"/>
<dbReference type="GO" id="GO:0097550">
    <property type="term" value="C:transcription preinitiation complex"/>
    <property type="evidence" value="ECO:0007669"/>
    <property type="project" value="TreeGrafter"/>
</dbReference>
<name>C5KBT1_PERM5</name>
<feature type="region of interest" description="Disordered" evidence="12">
    <location>
        <begin position="282"/>
        <end position="301"/>
    </location>
</feature>
<dbReference type="SUPFAM" id="SSF47954">
    <property type="entry name" value="Cyclin-like"/>
    <property type="match status" value="2"/>
</dbReference>
<dbReference type="RefSeq" id="XP_002786166.1">
    <property type="nucleotide sequence ID" value="XM_002786120.1"/>
</dbReference>
<dbReference type="InterPro" id="IPR000812">
    <property type="entry name" value="TFIIB"/>
</dbReference>
<dbReference type="InterPro" id="IPR013150">
    <property type="entry name" value="TFIIB_cyclin"/>
</dbReference>
<dbReference type="AlphaFoldDB" id="C5KBT1"/>
<dbReference type="Gene3D" id="1.10.472.10">
    <property type="entry name" value="Cyclin-like"/>
    <property type="match status" value="2"/>
</dbReference>
<keyword evidence="14" id="KW-0396">Initiation factor</keyword>
<evidence type="ECO:0000259" key="13">
    <source>
        <dbReference type="PROSITE" id="PS51134"/>
    </source>
</evidence>
<dbReference type="InterPro" id="IPR011665">
    <property type="entry name" value="BRF1_TBP-bd_dom"/>
</dbReference>
<dbReference type="PRINTS" id="PR00685">
    <property type="entry name" value="TIFACTORIIB"/>
</dbReference>
<feature type="domain" description="TFIIB-type" evidence="13">
    <location>
        <begin position="3"/>
        <end position="34"/>
    </location>
</feature>
<feature type="region of interest" description="Disordered" evidence="12">
    <location>
        <begin position="1"/>
        <end position="22"/>
    </location>
</feature>
<keyword evidence="5" id="KW-0862">Zinc</keyword>
<accession>C5KBT1</accession>
<dbReference type="GO" id="GO:0008270">
    <property type="term" value="F:zinc ion binding"/>
    <property type="evidence" value="ECO:0007669"/>
    <property type="project" value="UniProtKB-KW"/>
</dbReference>
<dbReference type="GO" id="GO:0000995">
    <property type="term" value="F:RNA polymerase III general transcription initiation factor activity"/>
    <property type="evidence" value="ECO:0007669"/>
    <property type="project" value="TreeGrafter"/>
</dbReference>
<keyword evidence="7" id="KW-0010">Activator</keyword>
<dbReference type="PANTHER" id="PTHR11618:SF4">
    <property type="entry name" value="TRANSCRIPTION FACTOR IIIB 90 KDA SUBUNIT"/>
    <property type="match status" value="1"/>
</dbReference>
<evidence type="ECO:0000256" key="1">
    <source>
        <dbReference type="ARBA" id="ARBA00004123"/>
    </source>
</evidence>
<keyword evidence="4 11" id="KW-0863">Zinc-finger</keyword>
<comment type="similarity">
    <text evidence="2">Belongs to the TFIIB family.</text>
</comment>
<dbReference type="PANTHER" id="PTHR11618">
    <property type="entry name" value="TRANSCRIPTION INITIATION FACTOR IIB-RELATED"/>
    <property type="match status" value="1"/>
</dbReference>
<evidence type="ECO:0000256" key="5">
    <source>
        <dbReference type="ARBA" id="ARBA00022833"/>
    </source>
</evidence>
<dbReference type="PROSITE" id="PS51134">
    <property type="entry name" value="ZF_TFIIB"/>
    <property type="match status" value="1"/>
</dbReference>
<dbReference type="GO" id="GO:0005634">
    <property type="term" value="C:nucleus"/>
    <property type="evidence" value="ECO:0007669"/>
    <property type="project" value="UniProtKB-SubCell"/>
</dbReference>
<dbReference type="Proteomes" id="UP000007800">
    <property type="component" value="Unassembled WGS sequence"/>
</dbReference>
<dbReference type="OrthoDB" id="511529at2759"/>
<dbReference type="GO" id="GO:0070897">
    <property type="term" value="P:transcription preinitiation complex assembly"/>
    <property type="evidence" value="ECO:0007669"/>
    <property type="project" value="InterPro"/>
</dbReference>
<keyword evidence="9" id="KW-0539">Nucleus</keyword>
<evidence type="ECO:0000313" key="14">
    <source>
        <dbReference type="EMBL" id="EER17962.1"/>
    </source>
</evidence>
<evidence type="ECO:0000256" key="10">
    <source>
        <dbReference type="ARBA" id="ARBA00031009"/>
    </source>
</evidence>
<evidence type="ECO:0000256" key="9">
    <source>
        <dbReference type="ARBA" id="ARBA00023242"/>
    </source>
</evidence>
<keyword evidence="3" id="KW-0479">Metal-binding</keyword>
<dbReference type="FunFam" id="1.10.472.10:FF:000002">
    <property type="entry name" value="Transcription factor IIIB 90 kDa subunit"/>
    <property type="match status" value="1"/>
</dbReference>
<comment type="subcellular location">
    <subcellularLocation>
        <location evidence="1">Nucleus</location>
    </subcellularLocation>
</comment>
<dbReference type="Gene3D" id="1.20.5.650">
    <property type="entry name" value="Single helix bin"/>
    <property type="match status" value="1"/>
</dbReference>
<feature type="compositionally biased region" description="Acidic residues" evidence="12">
    <location>
        <begin position="484"/>
        <end position="498"/>
    </location>
</feature>
<reference evidence="14 15" key="1">
    <citation type="submission" date="2008-07" db="EMBL/GenBank/DDBJ databases">
        <authorList>
            <person name="El-Sayed N."/>
            <person name="Caler E."/>
            <person name="Inman J."/>
            <person name="Amedeo P."/>
            <person name="Hass B."/>
            <person name="Wortman J."/>
        </authorList>
    </citation>
    <scope>NUCLEOTIDE SEQUENCE [LARGE SCALE GENOMIC DNA]</scope>
    <source>
        <strain evidence="15">ATCC 50983 / TXsc</strain>
    </source>
</reference>
<dbReference type="Pfam" id="PF00382">
    <property type="entry name" value="TFIIB"/>
    <property type="match status" value="2"/>
</dbReference>
<sequence length="597" mass="65308">MATTAGCPHCGSLDSETDSRTGQTVCLGCGEVLEENRVVCELSFTQSGDRTGVNGQSVPWLGGGGRRGGYSSENSRLLTLQRGSTRIEWIGNRLELPTSTMDEAKRLFSLAAQRNFTAGRKTSVVAAACLYIVCRRDRTPYLLIDFSDVLHISVREIGQMYMKLVRLLSLDKVLDIPVIDPSMFMERFSSHLGLGDKQNQVVHTAIRLIQLMSRDWICTGRRPTGLCGAALLIAARYHGVEDVTANSVAGVVRIGAVTLKRRLYELKHTPTAALTTEQFKSLENAPDPADGTLPGGDSVQEAGAHGQLQMALPEEARATTSLPPSLVISDCVPILSWTPDLITQMRNRIKEEKMKLLGLPLKDESKIIIPVKPLGTQKSLENGEPEVQHPQLTDMDHNEAGSSQANPSSSSSSDPAEGTTEGELPELDELYNALRSTSSSGVETDGELIAKLDTVAGRTAAASEDADPSSLLEEDAKQNKRPLEEDEESISDVSDSEIEGYLLTPEESEAKSAIWHQWNKPYLMEWAIRDEQRKAKRRAEDEAKRNGTYKPRKRPIHSAPMGPADSALEATQMALSKKARSLSNRVNMSALEELFKN</sequence>
<feature type="compositionally biased region" description="Basic and acidic residues" evidence="12">
    <location>
        <begin position="474"/>
        <end position="483"/>
    </location>
</feature>
<dbReference type="EMBL" id="GG671946">
    <property type="protein sequence ID" value="EER17962.1"/>
    <property type="molecule type" value="Genomic_DNA"/>
</dbReference>
<dbReference type="Gene3D" id="2.20.25.10">
    <property type="match status" value="1"/>
</dbReference>
<feature type="region of interest" description="Disordered" evidence="12">
    <location>
        <begin position="533"/>
        <end position="568"/>
    </location>
</feature>
<feature type="region of interest" description="Disordered" evidence="12">
    <location>
        <begin position="459"/>
        <end position="510"/>
    </location>
</feature>
<evidence type="ECO:0000256" key="11">
    <source>
        <dbReference type="PROSITE-ProRule" id="PRU00469"/>
    </source>
</evidence>
<dbReference type="GeneID" id="9063306"/>
<feature type="compositionally biased region" description="Low complexity" evidence="12">
    <location>
        <begin position="402"/>
        <end position="413"/>
    </location>
</feature>
<keyword evidence="15" id="KW-1185">Reference proteome</keyword>
<protein>
    <recommendedName>
        <fullName evidence="10">B-related factor 1</fullName>
    </recommendedName>
</protein>
<keyword evidence="8" id="KW-0804">Transcription</keyword>
<dbReference type="GO" id="GO:0000126">
    <property type="term" value="C:transcription factor TFIIIB complex"/>
    <property type="evidence" value="ECO:0007669"/>
    <property type="project" value="TreeGrafter"/>
</dbReference>
<keyword evidence="6" id="KW-0805">Transcription regulation</keyword>
<dbReference type="OMA" id="QMMEENK"/>
<evidence type="ECO:0000256" key="7">
    <source>
        <dbReference type="ARBA" id="ARBA00023159"/>
    </source>
</evidence>
<evidence type="ECO:0000256" key="3">
    <source>
        <dbReference type="ARBA" id="ARBA00022723"/>
    </source>
</evidence>
<proteinExistence type="inferred from homology"/>
<dbReference type="InterPro" id="IPR013137">
    <property type="entry name" value="Znf_TFIIB"/>
</dbReference>
<dbReference type="Pfam" id="PF07741">
    <property type="entry name" value="BRF1"/>
    <property type="match status" value="1"/>
</dbReference>
<dbReference type="GO" id="GO:0003743">
    <property type="term" value="F:translation initiation factor activity"/>
    <property type="evidence" value="ECO:0007669"/>
    <property type="project" value="UniProtKB-KW"/>
</dbReference>
<dbReference type="SUPFAM" id="SSF57783">
    <property type="entry name" value="Zinc beta-ribbon"/>
    <property type="match status" value="1"/>
</dbReference>
<dbReference type="GO" id="GO:0017025">
    <property type="term" value="F:TBP-class protein binding"/>
    <property type="evidence" value="ECO:0007669"/>
    <property type="project" value="InterPro"/>
</dbReference>
<dbReference type="CDD" id="cd20554">
    <property type="entry name" value="CYCLIN_TFIIIB90_rpt2"/>
    <property type="match status" value="1"/>
</dbReference>
<dbReference type="CDD" id="cd20553">
    <property type="entry name" value="CYCLIN_TFIIIB90_rpt1"/>
    <property type="match status" value="1"/>
</dbReference>
<organism evidence="15">
    <name type="scientific">Perkinsus marinus (strain ATCC 50983 / TXsc)</name>
    <dbReference type="NCBI Taxonomy" id="423536"/>
    <lineage>
        <taxon>Eukaryota</taxon>
        <taxon>Sar</taxon>
        <taxon>Alveolata</taxon>
        <taxon>Perkinsozoa</taxon>
        <taxon>Perkinsea</taxon>
        <taxon>Perkinsida</taxon>
        <taxon>Perkinsidae</taxon>
        <taxon>Perkinsus</taxon>
    </lineage>
</organism>
<dbReference type="GO" id="GO:0001006">
    <property type="term" value="F:RNA polymerase III type 3 promoter sequence-specific DNA binding"/>
    <property type="evidence" value="ECO:0007669"/>
    <property type="project" value="TreeGrafter"/>
</dbReference>
<evidence type="ECO:0000256" key="4">
    <source>
        <dbReference type="ARBA" id="ARBA00022771"/>
    </source>
</evidence>
<dbReference type="InterPro" id="IPR036915">
    <property type="entry name" value="Cyclin-like_sf"/>
</dbReference>
<evidence type="ECO:0000313" key="15">
    <source>
        <dbReference type="Proteomes" id="UP000007800"/>
    </source>
</evidence>
<evidence type="ECO:0000256" key="2">
    <source>
        <dbReference type="ARBA" id="ARBA00010857"/>
    </source>
</evidence>
<dbReference type="SMART" id="SM00385">
    <property type="entry name" value="CYCLIN"/>
    <property type="match status" value="2"/>
</dbReference>
<dbReference type="FunFam" id="1.10.472.10:FF:000007">
    <property type="entry name" value="Transcription factor IIIB 90 kDa subunit"/>
    <property type="match status" value="1"/>
</dbReference>
<feature type="region of interest" description="Disordered" evidence="12">
    <location>
        <begin position="376"/>
        <end position="422"/>
    </location>
</feature>
<gene>
    <name evidence="14" type="ORF">Pmar_PMAR019844</name>
</gene>
<evidence type="ECO:0000256" key="12">
    <source>
        <dbReference type="SAM" id="MobiDB-lite"/>
    </source>
</evidence>
<feature type="compositionally biased region" description="Basic and acidic residues" evidence="12">
    <location>
        <begin position="533"/>
        <end position="545"/>
    </location>
</feature>